<protein>
    <submittedName>
        <fullName evidence="8">Glycosyl hydrolase</fullName>
    </submittedName>
</protein>
<evidence type="ECO:0000259" key="7">
    <source>
        <dbReference type="Pfam" id="PF17189"/>
    </source>
</evidence>
<organism evidence="8 9">
    <name type="scientific">Maribacter aquimaris</name>
    <dbReference type="NCBI Taxonomy" id="2737171"/>
    <lineage>
        <taxon>Bacteria</taxon>
        <taxon>Pseudomonadati</taxon>
        <taxon>Bacteroidota</taxon>
        <taxon>Flavobacteriia</taxon>
        <taxon>Flavobacteriales</taxon>
        <taxon>Flavobacteriaceae</taxon>
        <taxon>Maribacter</taxon>
    </lineage>
</organism>
<dbReference type="InterPro" id="IPR033453">
    <property type="entry name" value="Glyco_hydro_30_TIM-barrel"/>
</dbReference>
<name>A0ABR7V5U4_9FLAO</name>
<dbReference type="EMBL" id="JABTCF010000008">
    <property type="protein sequence ID" value="MBD0778686.1"/>
    <property type="molecule type" value="Genomic_DNA"/>
</dbReference>
<comment type="caution">
    <text evidence="8">The sequence shown here is derived from an EMBL/GenBank/DDBJ whole genome shotgun (WGS) entry which is preliminary data.</text>
</comment>
<accession>A0ABR7V5U4</accession>
<dbReference type="Gene3D" id="2.60.40.1180">
    <property type="entry name" value="Golgi alpha-mannosidase II"/>
    <property type="match status" value="1"/>
</dbReference>
<evidence type="ECO:0000256" key="5">
    <source>
        <dbReference type="SAM" id="SignalP"/>
    </source>
</evidence>
<dbReference type="Pfam" id="PF02055">
    <property type="entry name" value="Glyco_hydro_30"/>
    <property type="match status" value="1"/>
</dbReference>
<feature type="domain" description="Glycosyl hydrolase family 30 TIM-barrel" evidence="6">
    <location>
        <begin position="102"/>
        <end position="439"/>
    </location>
</feature>
<proteinExistence type="inferred from homology"/>
<keyword evidence="2 5" id="KW-0732">Signal</keyword>
<evidence type="ECO:0000256" key="3">
    <source>
        <dbReference type="ARBA" id="ARBA00022801"/>
    </source>
</evidence>
<sequence>MGHLKIWNVLSSATALLILPLLLANCTTKGKGNPEDKIIVTSNTPKNVHVKKMKGVIYTTAHKTQLKLSKTGELDFIKKKQPLETEIDIFVNPNKQFQSLVGIGAALTDAAAETFYKLSKDNQEKFLEAYFDKDKGIGYTLGRTIIHSCDFSSGSYTYVEEGDTELNTFNIDHDRKYRLPFTKKAITAAGGTLTMYASPWSPPAFMKTNNNMLQGGKLKPEFYQSWANYYVKFIEAYEAEGIPIWGLTIQNEPMAVQRWESCIYTAEEERDFLKNYLGPTLEKATMGDKNIIVWDHNRDLLFQRASIILDDPDAAKYVWGTGFHWYEDWKDGIPMFDNVQRVHEAYPDKNPIFTEGCNEAFDFDKIEEPRLAERYGRAMINDFNNGTVAWTDWNILLDETGGPNHVGNLCFAPVHGNTKTGDLLFTNSYYYIGHFSKFIRPGAKRISSVSSSNSLLSTAFINKDGSIAIVAMNQSDKTLQYSITIAENKADIDLPAHGIQTILLSEEKT</sequence>
<evidence type="ECO:0000256" key="2">
    <source>
        <dbReference type="ARBA" id="ARBA00022729"/>
    </source>
</evidence>
<dbReference type="InterPro" id="IPR001139">
    <property type="entry name" value="Glyco_hydro_30"/>
</dbReference>
<comment type="similarity">
    <text evidence="1 4">Belongs to the glycosyl hydrolase 30 family.</text>
</comment>
<evidence type="ECO:0000256" key="4">
    <source>
        <dbReference type="RuleBase" id="RU361188"/>
    </source>
</evidence>
<dbReference type="SUPFAM" id="SSF51445">
    <property type="entry name" value="(Trans)glycosidases"/>
    <property type="match status" value="1"/>
</dbReference>
<keyword evidence="3 4" id="KW-0378">Hydrolase</keyword>
<reference evidence="8" key="1">
    <citation type="submission" date="2020-05" db="EMBL/GenBank/DDBJ databases">
        <title>The draft genome sequence of Maribacter sp. ANRC-HE7.</title>
        <authorList>
            <person name="Mu L."/>
        </authorList>
    </citation>
    <scope>NUCLEOTIDE SEQUENCE</scope>
    <source>
        <strain evidence="8">ANRC-HE7</strain>
    </source>
</reference>
<dbReference type="PANTHER" id="PTHR11069">
    <property type="entry name" value="GLUCOSYLCERAMIDASE"/>
    <property type="match status" value="1"/>
</dbReference>
<keyword evidence="9" id="KW-1185">Reference proteome</keyword>
<dbReference type="RefSeq" id="WP_188244164.1">
    <property type="nucleotide sequence ID" value="NZ_JABTCF010000008.1"/>
</dbReference>
<dbReference type="InterPro" id="IPR013780">
    <property type="entry name" value="Glyco_hydro_b"/>
</dbReference>
<dbReference type="PANTHER" id="PTHR11069:SF23">
    <property type="entry name" value="LYSOSOMAL ACID GLUCOSYLCERAMIDASE"/>
    <property type="match status" value="1"/>
</dbReference>
<gene>
    <name evidence="8" type="ORF">HPE56_12865</name>
</gene>
<evidence type="ECO:0000259" key="6">
    <source>
        <dbReference type="Pfam" id="PF02055"/>
    </source>
</evidence>
<evidence type="ECO:0000313" key="9">
    <source>
        <dbReference type="Proteomes" id="UP001166021"/>
    </source>
</evidence>
<dbReference type="GO" id="GO:0016787">
    <property type="term" value="F:hydrolase activity"/>
    <property type="evidence" value="ECO:0007669"/>
    <property type="project" value="UniProtKB-KW"/>
</dbReference>
<dbReference type="PRINTS" id="PR00843">
    <property type="entry name" value="GLHYDRLASE30"/>
</dbReference>
<feature type="domain" description="Glycosyl hydrolase family 30 beta sandwich" evidence="7">
    <location>
        <begin position="442"/>
        <end position="502"/>
    </location>
</feature>
<evidence type="ECO:0000256" key="1">
    <source>
        <dbReference type="ARBA" id="ARBA00005382"/>
    </source>
</evidence>
<dbReference type="Gene3D" id="3.20.20.80">
    <property type="entry name" value="Glycosidases"/>
    <property type="match status" value="1"/>
</dbReference>
<evidence type="ECO:0000313" key="8">
    <source>
        <dbReference type="EMBL" id="MBD0778686.1"/>
    </source>
</evidence>
<dbReference type="Proteomes" id="UP001166021">
    <property type="component" value="Unassembled WGS sequence"/>
</dbReference>
<dbReference type="InterPro" id="IPR033452">
    <property type="entry name" value="GH30_C"/>
</dbReference>
<keyword evidence="4" id="KW-0326">Glycosidase</keyword>
<dbReference type="InterPro" id="IPR017853">
    <property type="entry name" value="GH"/>
</dbReference>
<feature type="signal peptide" evidence="5">
    <location>
        <begin position="1"/>
        <end position="24"/>
    </location>
</feature>
<dbReference type="Pfam" id="PF17189">
    <property type="entry name" value="Glyco_hydro_30C"/>
    <property type="match status" value="1"/>
</dbReference>
<feature type="chain" id="PRO_5045636007" evidence="5">
    <location>
        <begin position="25"/>
        <end position="509"/>
    </location>
</feature>